<evidence type="ECO:0000256" key="1">
    <source>
        <dbReference type="ARBA" id="ARBA00006484"/>
    </source>
</evidence>
<keyword evidence="2" id="KW-0969">Cilium</keyword>
<name>A0A1E7NLB7_CAMJU</name>
<dbReference type="GO" id="GO:0016616">
    <property type="term" value="F:oxidoreductase activity, acting on the CH-OH group of donors, NAD or NADP as acceptor"/>
    <property type="evidence" value="ECO:0007669"/>
    <property type="project" value="TreeGrafter"/>
</dbReference>
<protein>
    <submittedName>
        <fullName evidence="2">Flagellin modification protein A</fullName>
    </submittedName>
</protein>
<dbReference type="Proteomes" id="UP000287237">
    <property type="component" value="Unassembled WGS sequence"/>
</dbReference>
<comment type="similarity">
    <text evidence="1">Belongs to the short-chain dehydrogenases/reductases (SDR) family.</text>
</comment>
<reference evidence="2 3" key="1">
    <citation type="journal article" date="2019" name="Appl. Environ. Microbiol.">
        <title>Population genetics and characterization of Campylobacter jejuni isolates in western jackdaws and game birds in Finland.</title>
        <authorList>
            <person name="Kovanen S."/>
            <person name="Rossi M."/>
            <person name="Pohja-Mykra M."/>
            <person name="Nieminen T."/>
            <person name="Raunio-Saarnisto M."/>
            <person name="Sauvala M."/>
            <person name="Fredriksson-Ahomaa M."/>
            <person name="Hanninen M.L."/>
            <person name="Kivisto R."/>
        </authorList>
    </citation>
    <scope>NUCLEOTIDE SEQUENCE [LARGE SCALE GENOMIC DNA]</scope>
    <source>
        <strain evidence="2 3">CB296</strain>
    </source>
</reference>
<evidence type="ECO:0000313" key="2">
    <source>
        <dbReference type="EMBL" id="RTJ97074.1"/>
    </source>
</evidence>
<dbReference type="CDD" id="cd08930">
    <property type="entry name" value="SDR_c8"/>
    <property type="match status" value="1"/>
</dbReference>
<dbReference type="InterPro" id="IPR036291">
    <property type="entry name" value="NAD(P)-bd_dom_sf"/>
</dbReference>
<dbReference type="InterPro" id="IPR002347">
    <property type="entry name" value="SDR_fam"/>
</dbReference>
<dbReference type="RefSeq" id="WP_070242834.1">
    <property type="nucleotide sequence ID" value="NZ_CAKJUK010000011.1"/>
</dbReference>
<dbReference type="Gene3D" id="3.40.50.720">
    <property type="entry name" value="NAD(P)-binding Rossmann-like Domain"/>
    <property type="match status" value="1"/>
</dbReference>
<dbReference type="SUPFAM" id="SSF51735">
    <property type="entry name" value="NAD(P)-binding Rossmann-fold domains"/>
    <property type="match status" value="1"/>
</dbReference>
<keyword evidence="2" id="KW-0282">Flagellum</keyword>
<dbReference type="Pfam" id="PF13561">
    <property type="entry name" value="adh_short_C2"/>
    <property type="match status" value="1"/>
</dbReference>
<evidence type="ECO:0000313" key="3">
    <source>
        <dbReference type="Proteomes" id="UP000287237"/>
    </source>
</evidence>
<proteinExistence type="inferred from homology"/>
<accession>A0A1E7NLB7</accession>
<dbReference type="PANTHER" id="PTHR42760:SF40">
    <property type="entry name" value="3-OXOACYL-[ACYL-CARRIER-PROTEIN] REDUCTASE, CHLOROPLASTIC"/>
    <property type="match status" value="1"/>
</dbReference>
<sequence>MLENKIIFVAGACGRIGKALCKKILLNKGTVVLADINKERLKELRENLETNFKTKLLSLELDITKQESLQTALEKSHEIYGKIDAFVNSSYPFGKDWGKTPYYELKYEQICESLNLHLAGFMLAAQEFVKFFKKQGHGNIINLSSIMGVYAPKFENYKGTSMQSSLEYSVIKAGINHMGAWLAKELFNQNIRVNTLASGGILDNQNELFLKAYRNCCASKGMLDADDVCGTLVFLLSDESKFITGQTLVVDDGWGL</sequence>
<comment type="caution">
    <text evidence="2">The sequence shown here is derived from an EMBL/GenBank/DDBJ whole genome shotgun (WGS) entry which is preliminary data.</text>
</comment>
<dbReference type="PRINTS" id="PR00081">
    <property type="entry name" value="GDHRDH"/>
</dbReference>
<gene>
    <name evidence="2" type="ORF">C3H42_02465</name>
</gene>
<dbReference type="AlphaFoldDB" id="A0A1E7NLB7"/>
<dbReference type="PANTHER" id="PTHR42760">
    <property type="entry name" value="SHORT-CHAIN DEHYDROGENASES/REDUCTASES FAMILY MEMBER"/>
    <property type="match status" value="1"/>
</dbReference>
<dbReference type="EMBL" id="PRCK01000001">
    <property type="protein sequence ID" value="RTJ97074.1"/>
    <property type="molecule type" value="Genomic_DNA"/>
</dbReference>
<dbReference type="NCBIfam" id="NF006619">
    <property type="entry name" value="PRK09186.1"/>
    <property type="match status" value="1"/>
</dbReference>
<keyword evidence="2" id="KW-0966">Cell projection</keyword>
<organism evidence="2 3">
    <name type="scientific">Campylobacter jejuni</name>
    <dbReference type="NCBI Taxonomy" id="197"/>
    <lineage>
        <taxon>Bacteria</taxon>
        <taxon>Pseudomonadati</taxon>
        <taxon>Campylobacterota</taxon>
        <taxon>Epsilonproteobacteria</taxon>
        <taxon>Campylobacterales</taxon>
        <taxon>Campylobacteraceae</taxon>
        <taxon>Campylobacter</taxon>
    </lineage>
</organism>
<dbReference type="GO" id="GO:0030497">
    <property type="term" value="P:fatty acid elongation"/>
    <property type="evidence" value="ECO:0007669"/>
    <property type="project" value="TreeGrafter"/>
</dbReference>